<dbReference type="PANTHER" id="PTHR33132:SF126">
    <property type="entry name" value="SERINE-RICH PROTEIN-LIKE PROTEIN"/>
    <property type="match status" value="1"/>
</dbReference>
<protein>
    <submittedName>
        <fullName evidence="3">Uncharacterized protein</fullName>
    </submittedName>
</protein>
<evidence type="ECO:0000313" key="3">
    <source>
        <dbReference type="EMBL" id="CAI0476739.1"/>
    </source>
</evidence>
<proteinExistence type="predicted"/>
<dbReference type="PANTHER" id="PTHR33132">
    <property type="entry name" value="OSJNBB0118P14.9 PROTEIN"/>
    <property type="match status" value="1"/>
</dbReference>
<sequence length="213" mass="24337">ARILRDLAGQCSGRFLPKADSRRTTPSVISHLPRPHRRSRLPRARAFTLRRRPSSAPQLHHTDPPLRRASIYIPRVLHRRSSDSRSSRSTSPNRNIYVATKHTNNISSLPARKTCMCSPTSYPGSFRCSIHKNSHHNAHTGGNSFMPNRLNMRRYTMTNSLVRIGGVEGDWVKRALSALIRPSSRKGFRLRFHTFVRLVEFEGSNTRQTTLFC</sequence>
<keyword evidence="4" id="KW-1185">Reference proteome</keyword>
<evidence type="ECO:0000313" key="4">
    <source>
        <dbReference type="Proteomes" id="UP001154282"/>
    </source>
</evidence>
<comment type="caution">
    <text evidence="3">The sequence shown here is derived from an EMBL/GenBank/DDBJ whole genome shotgun (WGS) entry which is preliminary data.</text>
</comment>
<feature type="non-terminal residue" evidence="3">
    <location>
        <position position="1"/>
    </location>
</feature>
<dbReference type="Proteomes" id="UP001154282">
    <property type="component" value="Unassembled WGS sequence"/>
</dbReference>
<gene>
    <name evidence="2" type="ORF">LITE_LOCUS40904</name>
    <name evidence="3" type="ORF">LITE_LOCUS40909</name>
</gene>
<dbReference type="EMBL" id="CAMGYJ010000009">
    <property type="protein sequence ID" value="CAI0476732.1"/>
    <property type="molecule type" value="Genomic_DNA"/>
</dbReference>
<evidence type="ECO:0000256" key="1">
    <source>
        <dbReference type="SAM" id="MobiDB-lite"/>
    </source>
</evidence>
<name>A0AAV0PZR5_9ROSI</name>
<feature type="region of interest" description="Disordered" evidence="1">
    <location>
        <begin position="15"/>
        <end position="96"/>
    </location>
</feature>
<evidence type="ECO:0000313" key="2">
    <source>
        <dbReference type="EMBL" id="CAI0476732.1"/>
    </source>
</evidence>
<reference evidence="3" key="1">
    <citation type="submission" date="2022-08" db="EMBL/GenBank/DDBJ databases">
        <authorList>
            <person name="Gutierrez-Valencia J."/>
        </authorList>
    </citation>
    <scope>NUCLEOTIDE SEQUENCE</scope>
</reference>
<dbReference type="EMBL" id="CAMGYJ010000009">
    <property type="protein sequence ID" value="CAI0476739.1"/>
    <property type="molecule type" value="Genomic_DNA"/>
</dbReference>
<feature type="compositionally biased region" description="Basic residues" evidence="1">
    <location>
        <begin position="33"/>
        <end position="53"/>
    </location>
</feature>
<accession>A0AAV0PZR5</accession>
<organism evidence="3 4">
    <name type="scientific">Linum tenue</name>
    <dbReference type="NCBI Taxonomy" id="586396"/>
    <lineage>
        <taxon>Eukaryota</taxon>
        <taxon>Viridiplantae</taxon>
        <taxon>Streptophyta</taxon>
        <taxon>Embryophyta</taxon>
        <taxon>Tracheophyta</taxon>
        <taxon>Spermatophyta</taxon>
        <taxon>Magnoliopsida</taxon>
        <taxon>eudicotyledons</taxon>
        <taxon>Gunneridae</taxon>
        <taxon>Pentapetalae</taxon>
        <taxon>rosids</taxon>
        <taxon>fabids</taxon>
        <taxon>Malpighiales</taxon>
        <taxon>Linaceae</taxon>
        <taxon>Linum</taxon>
    </lineage>
</organism>
<dbReference type="AlphaFoldDB" id="A0AAV0PZR5"/>